<dbReference type="HAMAP" id="MF_00163">
    <property type="entry name" value="Pep_deformylase"/>
    <property type="match status" value="1"/>
</dbReference>
<dbReference type="NCBIfam" id="TIGR00079">
    <property type="entry name" value="pept_deformyl"/>
    <property type="match status" value="1"/>
</dbReference>
<sequence length="175" mass="19265">MAEKIIRKLGDPVLREKCRPVPGMTPTVLKLLNDLKETLYADSGRAGLAAPQIGIAKRVAVLDMGEGLIELINPEIVEKSGEIASIEGCLSLPKLYGEVKRAEKVRVKTLNREGQEVFLEAEGRTAVCMQHEIDHLDGILYIDYLKDGELFNEDTGEAVSVWEAVRMSRSGQAAF</sequence>
<dbReference type="PIRSF" id="PIRSF004749">
    <property type="entry name" value="Pep_def"/>
    <property type="match status" value="1"/>
</dbReference>
<dbReference type="GO" id="GO:0042586">
    <property type="term" value="F:peptide deformylase activity"/>
    <property type="evidence" value="ECO:0007669"/>
    <property type="project" value="UniProtKB-UniRule"/>
</dbReference>
<keyword evidence="4" id="KW-1185">Reference proteome</keyword>
<keyword evidence="2" id="KW-0378">Hydrolase</keyword>
<comment type="catalytic activity">
    <reaction evidence="2">
        <text>N-terminal N-formyl-L-methionyl-[peptide] + H2O = N-terminal L-methionyl-[peptide] + formate</text>
        <dbReference type="Rhea" id="RHEA:24420"/>
        <dbReference type="Rhea" id="RHEA-COMP:10639"/>
        <dbReference type="Rhea" id="RHEA-COMP:10640"/>
        <dbReference type="ChEBI" id="CHEBI:15377"/>
        <dbReference type="ChEBI" id="CHEBI:15740"/>
        <dbReference type="ChEBI" id="CHEBI:49298"/>
        <dbReference type="ChEBI" id="CHEBI:64731"/>
        <dbReference type="EC" id="3.5.1.88"/>
    </reaction>
</comment>
<gene>
    <name evidence="2" type="primary">def</name>
    <name evidence="3" type="ORF">PM3016_1831</name>
</gene>
<dbReference type="PANTHER" id="PTHR10458:SF22">
    <property type="entry name" value="PEPTIDE DEFORMYLASE"/>
    <property type="match status" value="1"/>
</dbReference>
<feature type="binding site" evidence="2">
    <location>
        <position position="89"/>
    </location>
    <ligand>
        <name>Fe cation</name>
        <dbReference type="ChEBI" id="CHEBI:24875"/>
    </ligand>
</feature>
<feature type="binding site" evidence="2">
    <location>
        <position position="135"/>
    </location>
    <ligand>
        <name>Fe cation</name>
        <dbReference type="ChEBI" id="CHEBI:24875"/>
    </ligand>
</feature>
<organism evidence="3 4">
    <name type="scientific">Paenibacillus mucilaginosus 3016</name>
    <dbReference type="NCBI Taxonomy" id="1116391"/>
    <lineage>
        <taxon>Bacteria</taxon>
        <taxon>Bacillati</taxon>
        <taxon>Bacillota</taxon>
        <taxon>Bacilli</taxon>
        <taxon>Bacillales</taxon>
        <taxon>Paenibacillaceae</taxon>
        <taxon>Paenibacillus</taxon>
    </lineage>
</organism>
<dbReference type="EMBL" id="CP003235">
    <property type="protein sequence ID" value="AFC28739.1"/>
    <property type="molecule type" value="Genomic_DNA"/>
</dbReference>
<comment type="function">
    <text evidence="2">Removes the formyl group from the N-terminal Met of newly synthesized proteins. Requires at least a dipeptide for an efficient rate of reaction. N-terminal L-methionine is a prerequisite for activity but the enzyme has broad specificity at other positions.</text>
</comment>
<dbReference type="NCBIfam" id="NF001159">
    <property type="entry name" value="PRK00150.1-3"/>
    <property type="match status" value="1"/>
</dbReference>
<dbReference type="SUPFAM" id="SSF56420">
    <property type="entry name" value="Peptide deformylase"/>
    <property type="match status" value="1"/>
</dbReference>
<evidence type="ECO:0000313" key="3">
    <source>
        <dbReference type="EMBL" id="AFC28739.1"/>
    </source>
</evidence>
<proteinExistence type="inferred from homology"/>
<name>H6NH61_9BACL</name>
<keyword evidence="2" id="KW-0479">Metal-binding</keyword>
<dbReference type="PRINTS" id="PR01576">
    <property type="entry name" value="PDEFORMYLASE"/>
</dbReference>
<comment type="cofactor">
    <cofactor evidence="2">
        <name>Fe(2+)</name>
        <dbReference type="ChEBI" id="CHEBI:29033"/>
    </cofactor>
    <text evidence="2">Binds 1 Fe(2+) ion.</text>
</comment>
<dbReference type="KEGG" id="pmq:PM3016_1831"/>
<accession>H6NH61</accession>
<feature type="binding site" evidence="2">
    <location>
        <position position="131"/>
    </location>
    <ligand>
        <name>Fe cation</name>
        <dbReference type="ChEBI" id="CHEBI:24875"/>
    </ligand>
</feature>
<dbReference type="AlphaFoldDB" id="H6NH61"/>
<keyword evidence="2" id="KW-0648">Protein biosynthesis</keyword>
<dbReference type="STRING" id="1116391.PM3016_1831"/>
<dbReference type="RefSeq" id="WP_014369244.1">
    <property type="nucleotide sequence ID" value="NC_016935.1"/>
</dbReference>
<dbReference type="Proteomes" id="UP000007523">
    <property type="component" value="Chromosome"/>
</dbReference>
<evidence type="ECO:0000256" key="2">
    <source>
        <dbReference type="HAMAP-Rule" id="MF_00163"/>
    </source>
</evidence>
<dbReference type="InterPro" id="IPR036821">
    <property type="entry name" value="Peptide_deformylase_sf"/>
</dbReference>
<evidence type="ECO:0000256" key="1">
    <source>
        <dbReference type="ARBA" id="ARBA00010759"/>
    </source>
</evidence>
<reference evidence="3 4" key="1">
    <citation type="journal article" date="2012" name="J. Bacteriol.">
        <title>Complete Genome Sequence of Paenibacillus mucilaginosus 3016, a Bacterium Functional as Microbial Fertilizer.</title>
        <authorList>
            <person name="Ma M."/>
            <person name="Wang Z."/>
            <person name="Li L."/>
            <person name="Jiang X."/>
            <person name="Guan D."/>
            <person name="Cao F."/>
            <person name="Chen H."/>
            <person name="Wang X."/>
            <person name="Shen D."/>
            <person name="Du B."/>
            <person name="Li J."/>
        </authorList>
    </citation>
    <scope>NUCLEOTIDE SEQUENCE [LARGE SCALE GENOMIC DNA]</scope>
    <source>
        <strain evidence="3 4">3016</strain>
    </source>
</reference>
<protein>
    <recommendedName>
        <fullName evidence="2">Peptide deformylase</fullName>
        <shortName evidence="2">PDF</shortName>
        <ecNumber evidence="2">3.5.1.88</ecNumber>
    </recommendedName>
    <alternativeName>
        <fullName evidence="2">Polypeptide deformylase</fullName>
    </alternativeName>
</protein>
<dbReference type="HOGENOM" id="CLU_061901_4_2_9"/>
<evidence type="ECO:0000313" key="4">
    <source>
        <dbReference type="Proteomes" id="UP000007523"/>
    </source>
</evidence>
<dbReference type="GO" id="GO:0046872">
    <property type="term" value="F:metal ion binding"/>
    <property type="evidence" value="ECO:0007669"/>
    <property type="project" value="UniProtKB-KW"/>
</dbReference>
<dbReference type="Pfam" id="PF01327">
    <property type="entry name" value="Pep_deformylase"/>
    <property type="match status" value="1"/>
</dbReference>
<dbReference type="PANTHER" id="PTHR10458">
    <property type="entry name" value="PEPTIDE DEFORMYLASE"/>
    <property type="match status" value="1"/>
</dbReference>
<comment type="similarity">
    <text evidence="1 2">Belongs to the polypeptide deformylase family.</text>
</comment>
<dbReference type="CDD" id="cd00487">
    <property type="entry name" value="Pep_deformylase"/>
    <property type="match status" value="1"/>
</dbReference>
<dbReference type="InterPro" id="IPR023635">
    <property type="entry name" value="Peptide_deformylase"/>
</dbReference>
<feature type="active site" evidence="2">
    <location>
        <position position="132"/>
    </location>
</feature>
<dbReference type="Gene3D" id="3.90.45.10">
    <property type="entry name" value="Peptide deformylase"/>
    <property type="match status" value="1"/>
</dbReference>
<dbReference type="GO" id="GO:0006412">
    <property type="term" value="P:translation"/>
    <property type="evidence" value="ECO:0007669"/>
    <property type="project" value="UniProtKB-UniRule"/>
</dbReference>
<keyword evidence="2" id="KW-0408">Iron</keyword>
<dbReference type="EC" id="3.5.1.88" evidence="2"/>